<dbReference type="InterPro" id="IPR025948">
    <property type="entry name" value="HTH-like_dom"/>
</dbReference>
<dbReference type="PANTHER" id="PTHR46889:SF4">
    <property type="entry name" value="TRANSPOSASE INSO FOR INSERTION SEQUENCE ELEMENT IS911B-RELATED"/>
    <property type="match status" value="1"/>
</dbReference>
<proteinExistence type="predicted"/>
<evidence type="ECO:0000313" key="3">
    <source>
        <dbReference type="Proteomes" id="UP000095401"/>
    </source>
</evidence>
<dbReference type="Pfam" id="PF13276">
    <property type="entry name" value="HTH_21"/>
    <property type="match status" value="1"/>
</dbReference>
<protein>
    <recommendedName>
        <fullName evidence="1">HTH-like domain-containing protein</fullName>
    </recommendedName>
</protein>
<dbReference type="KEGG" id="aprs:BI364_06815"/>
<name>A0A1D8IML9_9GAMM</name>
<keyword evidence="3" id="KW-1185">Reference proteome</keyword>
<evidence type="ECO:0000313" key="2">
    <source>
        <dbReference type="EMBL" id="AOU97709.1"/>
    </source>
</evidence>
<dbReference type="InterPro" id="IPR050900">
    <property type="entry name" value="Transposase_IS3/IS150/IS904"/>
</dbReference>
<dbReference type="Proteomes" id="UP000095401">
    <property type="component" value="Chromosome"/>
</dbReference>
<dbReference type="PANTHER" id="PTHR46889">
    <property type="entry name" value="TRANSPOSASE INSF FOR INSERTION SEQUENCE IS3B-RELATED"/>
    <property type="match status" value="1"/>
</dbReference>
<dbReference type="AlphaFoldDB" id="A0A1D8IML9"/>
<organism evidence="2 3">
    <name type="scientific">Acidihalobacter yilgarnensis</name>
    <dbReference type="NCBI Taxonomy" id="2819280"/>
    <lineage>
        <taxon>Bacteria</taxon>
        <taxon>Pseudomonadati</taxon>
        <taxon>Pseudomonadota</taxon>
        <taxon>Gammaproteobacteria</taxon>
        <taxon>Chromatiales</taxon>
        <taxon>Ectothiorhodospiraceae</taxon>
        <taxon>Acidihalobacter</taxon>
    </lineage>
</organism>
<reference evidence="3" key="1">
    <citation type="submission" date="2016-09" db="EMBL/GenBank/DDBJ databases">
        <title>Acidihalobacter prosperus F5.</title>
        <authorList>
            <person name="Khaleque H.N."/>
            <person name="Ramsay J.P."/>
            <person name="Kaksonen A.H."/>
            <person name="Boxall N.J."/>
            <person name="Watkin E.L.J."/>
        </authorList>
    </citation>
    <scope>NUCLEOTIDE SEQUENCE [LARGE SCALE GENOMIC DNA]</scope>
    <source>
        <strain evidence="3">F5</strain>
    </source>
</reference>
<feature type="domain" description="HTH-like" evidence="1">
    <location>
        <begin position="60"/>
        <end position="111"/>
    </location>
</feature>
<gene>
    <name evidence="2" type="ORF">BI364_06815</name>
</gene>
<evidence type="ECO:0000259" key="1">
    <source>
        <dbReference type="Pfam" id="PF13276"/>
    </source>
</evidence>
<sequence length="141" mass="16551">MRRDFMATKRNRNHVRLVYQFIEANKARNSVETMCQVLEVAPSGYYAWLKKPISDRAQEDARLLRLIRASFVRSHGIYGAPRVFLDLREAGETCSKHRVERLMRENGMRAQGGFRIKRVSCQRRLKSDPFWGWNAEVKLPP</sequence>
<dbReference type="EMBL" id="CP017415">
    <property type="protein sequence ID" value="AOU97709.1"/>
    <property type="molecule type" value="Genomic_DNA"/>
</dbReference>
<accession>A0A1D8IML9</accession>